<keyword evidence="2" id="KW-1185">Reference proteome</keyword>
<evidence type="ECO:0000313" key="1">
    <source>
        <dbReference type="EMBL" id="SMO77971.1"/>
    </source>
</evidence>
<evidence type="ECO:0000313" key="2">
    <source>
        <dbReference type="Proteomes" id="UP000317557"/>
    </source>
</evidence>
<accession>A0A521E3M6</accession>
<organism evidence="1 2">
    <name type="scientific">Gracilimonas mengyeensis</name>
    <dbReference type="NCBI Taxonomy" id="1302730"/>
    <lineage>
        <taxon>Bacteria</taxon>
        <taxon>Pseudomonadati</taxon>
        <taxon>Balneolota</taxon>
        <taxon>Balneolia</taxon>
        <taxon>Balneolales</taxon>
        <taxon>Balneolaceae</taxon>
        <taxon>Gracilimonas</taxon>
    </lineage>
</organism>
<name>A0A521E3M6_9BACT</name>
<reference evidence="1 2" key="1">
    <citation type="submission" date="2017-05" db="EMBL/GenBank/DDBJ databases">
        <authorList>
            <person name="Varghese N."/>
            <person name="Submissions S."/>
        </authorList>
    </citation>
    <scope>NUCLEOTIDE SEQUENCE [LARGE SCALE GENOMIC DNA]</scope>
    <source>
        <strain evidence="1 2">DSM 21985</strain>
    </source>
</reference>
<gene>
    <name evidence="1" type="ORF">SAMN06265219_11093</name>
</gene>
<dbReference type="Proteomes" id="UP000317557">
    <property type="component" value="Unassembled WGS sequence"/>
</dbReference>
<dbReference type="EMBL" id="FXTP01000010">
    <property type="protein sequence ID" value="SMO77971.1"/>
    <property type="molecule type" value="Genomic_DNA"/>
</dbReference>
<dbReference type="AlphaFoldDB" id="A0A521E3M6"/>
<protein>
    <submittedName>
        <fullName evidence="1">Uncharacterized protein</fullName>
    </submittedName>
</protein>
<proteinExistence type="predicted"/>
<sequence>MMDGPFLYSLRNICKNSDMKTDIFKLIFHHDQRLDKLAKRNANKTKEEVEATLADFMKPDPTYSRFYFTGTDLANERFGLNMLSAYDKVIEALEEAFSNKNIYTGEEQYNSLSEGIDALNTGEVLVLSENKGTEIRISDLHVDESSNVGHLKEELKEALEQDLMVLYKEQAKDGFDLHLFSKKNVYRDMFFPLQKLVPKHFRFFSINGKKFRSERHFYFETWTLDRPPHGFEEVLPESVL</sequence>